<dbReference type="Proteomes" id="UP000815325">
    <property type="component" value="Unassembled WGS sequence"/>
</dbReference>
<dbReference type="EMBL" id="MU069752">
    <property type="protein sequence ID" value="KAF5834509.1"/>
    <property type="molecule type" value="Genomic_DNA"/>
</dbReference>
<comment type="caution">
    <text evidence="1">The sequence shown here is derived from an EMBL/GenBank/DDBJ whole genome shotgun (WGS) entry which is preliminary data.</text>
</comment>
<evidence type="ECO:0000313" key="2">
    <source>
        <dbReference type="Proteomes" id="UP000815325"/>
    </source>
</evidence>
<keyword evidence="2" id="KW-1185">Reference proteome</keyword>
<reference evidence="1" key="1">
    <citation type="submission" date="2017-08" db="EMBL/GenBank/DDBJ databases">
        <authorList>
            <person name="Polle J.E."/>
            <person name="Barry K."/>
            <person name="Cushman J."/>
            <person name="Schmutz J."/>
            <person name="Tran D."/>
            <person name="Hathwaick L.T."/>
            <person name="Yim W.C."/>
            <person name="Jenkins J."/>
            <person name="Mckie-Krisberg Z.M."/>
            <person name="Prochnik S."/>
            <person name="Lindquist E."/>
            <person name="Dockter R.B."/>
            <person name="Adam C."/>
            <person name="Molina H."/>
            <person name="Bunkerborg J."/>
            <person name="Jin E."/>
            <person name="Buchheim M."/>
            <person name="Magnuson J."/>
        </authorList>
    </citation>
    <scope>NUCLEOTIDE SEQUENCE</scope>
    <source>
        <strain evidence="1">CCAP 19/18</strain>
    </source>
</reference>
<organism evidence="1 2">
    <name type="scientific">Dunaliella salina</name>
    <name type="common">Green alga</name>
    <name type="synonym">Protococcus salinus</name>
    <dbReference type="NCBI Taxonomy" id="3046"/>
    <lineage>
        <taxon>Eukaryota</taxon>
        <taxon>Viridiplantae</taxon>
        <taxon>Chlorophyta</taxon>
        <taxon>core chlorophytes</taxon>
        <taxon>Chlorophyceae</taxon>
        <taxon>CS clade</taxon>
        <taxon>Chlamydomonadales</taxon>
        <taxon>Dunaliellaceae</taxon>
        <taxon>Dunaliella</taxon>
    </lineage>
</organism>
<sequence>MESVYSQTLTHYAHPCTGLFTDESGHVQHSLGGFSYGRCMNYVKRKCLPCNPEIANPEYILVRCNAFVPECLGRCNLYADL</sequence>
<gene>
    <name evidence="1" type="ORF">DUNSADRAFT_8802</name>
</gene>
<evidence type="ECO:0000313" key="1">
    <source>
        <dbReference type="EMBL" id="KAF5834509.1"/>
    </source>
</evidence>
<proteinExistence type="predicted"/>
<name>A0ABQ7GIV4_DUNSA</name>
<accession>A0ABQ7GIV4</accession>
<protein>
    <submittedName>
        <fullName evidence="1">Uncharacterized protein</fullName>
    </submittedName>
</protein>